<dbReference type="RefSeq" id="WP_377831976.1">
    <property type="nucleotide sequence ID" value="NZ_JBHRSK010000004.1"/>
</dbReference>
<evidence type="ECO:0000256" key="1">
    <source>
        <dbReference type="SAM" id="MobiDB-lite"/>
    </source>
</evidence>
<keyword evidence="3" id="KW-1185">Reference proteome</keyword>
<dbReference type="Proteomes" id="UP001595443">
    <property type="component" value="Unassembled WGS sequence"/>
</dbReference>
<proteinExistence type="predicted"/>
<sequence>MSNLFSMFRGFREPRRQGQDMEYIRRQAAGKNESKLYLRAEATMRVGQEAARNVVLGNFEMHDKPKLTAEQAKQATFTVVRGPFARRDGVPLEYSAGALGRKPIGNEVSLEDHMLKQSREARNTQLQRLARERRKANPIAKSAQKTMTAVADVER</sequence>
<evidence type="ECO:0000313" key="2">
    <source>
        <dbReference type="EMBL" id="MFC2967340.1"/>
    </source>
</evidence>
<comment type="caution">
    <text evidence="2">The sequence shown here is derived from an EMBL/GenBank/DDBJ whole genome shotgun (WGS) entry which is preliminary data.</text>
</comment>
<organism evidence="2 3">
    <name type="scientific">Acidimangrovimonas pyrenivorans</name>
    <dbReference type="NCBI Taxonomy" id="2030798"/>
    <lineage>
        <taxon>Bacteria</taxon>
        <taxon>Pseudomonadati</taxon>
        <taxon>Pseudomonadota</taxon>
        <taxon>Alphaproteobacteria</taxon>
        <taxon>Rhodobacterales</taxon>
        <taxon>Paracoccaceae</taxon>
        <taxon>Acidimangrovimonas</taxon>
    </lineage>
</organism>
<name>A0ABV7ADV2_9RHOB</name>
<dbReference type="EMBL" id="JBHRSK010000004">
    <property type="protein sequence ID" value="MFC2967340.1"/>
    <property type="molecule type" value="Genomic_DNA"/>
</dbReference>
<feature type="region of interest" description="Disordered" evidence="1">
    <location>
        <begin position="129"/>
        <end position="155"/>
    </location>
</feature>
<gene>
    <name evidence="2" type="ORF">ACFOES_04470</name>
</gene>
<accession>A0ABV7ADV2</accession>
<evidence type="ECO:0000313" key="3">
    <source>
        <dbReference type="Proteomes" id="UP001595443"/>
    </source>
</evidence>
<protein>
    <submittedName>
        <fullName evidence="2">Uncharacterized protein</fullName>
    </submittedName>
</protein>
<reference evidence="3" key="1">
    <citation type="journal article" date="2019" name="Int. J. Syst. Evol. Microbiol.">
        <title>The Global Catalogue of Microorganisms (GCM) 10K type strain sequencing project: providing services to taxonomists for standard genome sequencing and annotation.</title>
        <authorList>
            <consortium name="The Broad Institute Genomics Platform"/>
            <consortium name="The Broad Institute Genome Sequencing Center for Infectious Disease"/>
            <person name="Wu L."/>
            <person name="Ma J."/>
        </authorList>
    </citation>
    <scope>NUCLEOTIDE SEQUENCE [LARGE SCALE GENOMIC DNA]</scope>
    <source>
        <strain evidence="3">KCTC 62192</strain>
    </source>
</reference>